<name>A0A2Z2KI25_9BACL</name>
<dbReference type="EMBL" id="CP021780">
    <property type="protein sequence ID" value="ASA22933.1"/>
    <property type="molecule type" value="Genomic_DNA"/>
</dbReference>
<protein>
    <recommendedName>
        <fullName evidence="3">DUF3939 domain-containing protein</fullName>
    </recommendedName>
</protein>
<evidence type="ECO:0008006" key="3">
    <source>
        <dbReference type="Google" id="ProtNLM"/>
    </source>
</evidence>
<dbReference type="PROSITE" id="PS51257">
    <property type="entry name" value="PROKAR_LIPOPROTEIN"/>
    <property type="match status" value="1"/>
</dbReference>
<reference evidence="1 2" key="1">
    <citation type="submission" date="2017-06" db="EMBL/GenBank/DDBJ databases">
        <title>Complete genome sequence of Paenibacillus donghaensis KCTC 13049T isolated from East Sea sediment, South Korea.</title>
        <authorList>
            <person name="Jung B.K."/>
            <person name="Hong S.-J."/>
            <person name="Shin J.-H."/>
        </authorList>
    </citation>
    <scope>NUCLEOTIDE SEQUENCE [LARGE SCALE GENOMIC DNA]</scope>
    <source>
        <strain evidence="1 2">KCTC 13049</strain>
    </source>
</reference>
<proteinExistence type="predicted"/>
<keyword evidence="2" id="KW-1185">Reference proteome</keyword>
<dbReference type="RefSeq" id="WP_087916931.1">
    <property type="nucleotide sequence ID" value="NZ_CP021780.1"/>
</dbReference>
<dbReference type="OrthoDB" id="2449131at2"/>
<accession>A0A2Z2KI25</accession>
<sequence length="246" mass="27092">MKTPVSLRTFPGSRVLLVLFLAAMLSGCMYPGPESRKTPGKAYRESINRVQAAVEAYQEEEGVLPILNASQDTPRYEKFLVDVVKLQQQGYLESIPAVAFEQGGSAYFLLLDEETSPVVKLMDLVTVQTVNDVQRQVDRYTNAHGGTPPTAEPLYPGLFSIDTAKLSGGSVKLISVYSGEPLELMMDSEGKVFADYAPDLMQLLEQQEPAASADQDLRPLLEQASYFVPVKSLPYLWMDGQPVPQP</sequence>
<dbReference type="Proteomes" id="UP000249890">
    <property type="component" value="Chromosome"/>
</dbReference>
<gene>
    <name evidence="1" type="ORF">B9T62_20250</name>
</gene>
<organism evidence="1 2">
    <name type="scientific">Paenibacillus donghaensis</name>
    <dbReference type="NCBI Taxonomy" id="414771"/>
    <lineage>
        <taxon>Bacteria</taxon>
        <taxon>Bacillati</taxon>
        <taxon>Bacillota</taxon>
        <taxon>Bacilli</taxon>
        <taxon>Bacillales</taxon>
        <taxon>Paenibacillaceae</taxon>
        <taxon>Paenibacillus</taxon>
    </lineage>
</organism>
<evidence type="ECO:0000313" key="1">
    <source>
        <dbReference type="EMBL" id="ASA22933.1"/>
    </source>
</evidence>
<dbReference type="AlphaFoldDB" id="A0A2Z2KI25"/>
<dbReference type="KEGG" id="pdh:B9T62_20250"/>
<evidence type="ECO:0000313" key="2">
    <source>
        <dbReference type="Proteomes" id="UP000249890"/>
    </source>
</evidence>